<feature type="non-terminal residue" evidence="1">
    <location>
        <position position="1"/>
    </location>
</feature>
<reference evidence="1 2" key="1">
    <citation type="submission" date="2019-05" db="EMBL/GenBank/DDBJ databases">
        <title>Whole genome sequence analysis of Cupriavidus campinensis S14E4C strain.</title>
        <authorList>
            <person name="Abbaszade G."/>
            <person name="Szabo A."/>
            <person name="Toumi M."/>
            <person name="Toth E."/>
        </authorList>
    </citation>
    <scope>NUCLEOTIDE SEQUENCE [LARGE SCALE GENOMIC DNA]</scope>
    <source>
        <strain evidence="1 2">S14E4C</strain>
    </source>
</reference>
<dbReference type="Proteomes" id="UP000318943">
    <property type="component" value="Unassembled WGS sequence"/>
</dbReference>
<organism evidence="1 2">
    <name type="scientific">Cupriavidus campinensis</name>
    <dbReference type="NCBI Taxonomy" id="151783"/>
    <lineage>
        <taxon>Bacteria</taxon>
        <taxon>Pseudomonadati</taxon>
        <taxon>Pseudomonadota</taxon>
        <taxon>Betaproteobacteria</taxon>
        <taxon>Burkholderiales</taxon>
        <taxon>Burkholderiaceae</taxon>
        <taxon>Cupriavidus</taxon>
    </lineage>
</organism>
<protein>
    <recommendedName>
        <fullName evidence="3">Transposase</fullName>
    </recommendedName>
</protein>
<comment type="caution">
    <text evidence="1">The sequence shown here is derived from an EMBL/GenBank/DDBJ whole genome shotgun (WGS) entry which is preliminary data.</text>
</comment>
<evidence type="ECO:0000313" key="2">
    <source>
        <dbReference type="Proteomes" id="UP000318943"/>
    </source>
</evidence>
<proteinExistence type="predicted"/>
<gene>
    <name evidence="1" type="ORF">FGG12_29200</name>
</gene>
<name>A0ABY3EE26_9BURK</name>
<keyword evidence="2" id="KW-1185">Reference proteome</keyword>
<dbReference type="EMBL" id="VCIZ01000038">
    <property type="protein sequence ID" value="TSP09159.1"/>
    <property type="molecule type" value="Genomic_DNA"/>
</dbReference>
<evidence type="ECO:0008006" key="3">
    <source>
        <dbReference type="Google" id="ProtNLM"/>
    </source>
</evidence>
<sequence>VLHNLVSLLRRKRRSADKQYRPRQSRCGQFFNNQTTDKCGRLMANATQTPVCVMLQKLSKCSHSKTCSVSSSDGIESVF</sequence>
<accession>A0ABY3EE26</accession>
<evidence type="ECO:0000313" key="1">
    <source>
        <dbReference type="EMBL" id="TSP09159.1"/>
    </source>
</evidence>